<protein>
    <recommendedName>
        <fullName evidence="1">Pre-C2HC domain-containing protein</fullName>
    </recommendedName>
</protein>
<sequence length="159" mass="18345">MGDELAENESQKPVKPPHIFIHDVNNHQEIVKDVQNLISSDFSTELKGTALKINLIVIDDFRKLTKFYDESNVEYRTLQTKVDRKLEVVTKNVPCSLTPEEVKAELISQNYSVLTVGRLFNKDKTPYPICAVSLENNESGKYIFHFNRLNYSEVRDEPK</sequence>
<dbReference type="AlphaFoldDB" id="A0A1B6LDV0"/>
<evidence type="ECO:0000313" key="5">
    <source>
        <dbReference type="EMBL" id="JAT39965.1"/>
    </source>
</evidence>
<gene>
    <name evidence="2" type="ORF">g.43400</name>
    <name evidence="4" type="ORF">g.43402</name>
    <name evidence="5" type="ORF">g.43405</name>
    <name evidence="3" type="ORF">g.43409</name>
</gene>
<dbReference type="EMBL" id="GEBQ01000012">
    <property type="protein sequence ID" value="JAT39965.1"/>
    <property type="molecule type" value="Transcribed_RNA"/>
</dbReference>
<evidence type="ECO:0000313" key="2">
    <source>
        <dbReference type="EMBL" id="JAT21860.1"/>
    </source>
</evidence>
<evidence type="ECO:0000313" key="3">
    <source>
        <dbReference type="EMBL" id="JAT36096.1"/>
    </source>
</evidence>
<evidence type="ECO:0000259" key="1">
    <source>
        <dbReference type="Pfam" id="PF07530"/>
    </source>
</evidence>
<reference evidence="2" key="1">
    <citation type="submission" date="2015-11" db="EMBL/GenBank/DDBJ databases">
        <title>De novo transcriptome assembly of four potential Pierce s Disease insect vectors from Arizona vineyards.</title>
        <authorList>
            <person name="Tassone E.E."/>
        </authorList>
    </citation>
    <scope>NUCLEOTIDE SEQUENCE</scope>
</reference>
<name>A0A1B6LDV0_9HEMI</name>
<dbReference type="EMBL" id="GEBQ01002626">
    <property type="protein sequence ID" value="JAT37351.1"/>
    <property type="molecule type" value="Transcribed_RNA"/>
</dbReference>
<organism evidence="2">
    <name type="scientific">Graphocephala atropunctata</name>
    <dbReference type="NCBI Taxonomy" id="36148"/>
    <lineage>
        <taxon>Eukaryota</taxon>
        <taxon>Metazoa</taxon>
        <taxon>Ecdysozoa</taxon>
        <taxon>Arthropoda</taxon>
        <taxon>Hexapoda</taxon>
        <taxon>Insecta</taxon>
        <taxon>Pterygota</taxon>
        <taxon>Neoptera</taxon>
        <taxon>Paraneoptera</taxon>
        <taxon>Hemiptera</taxon>
        <taxon>Auchenorrhyncha</taxon>
        <taxon>Membracoidea</taxon>
        <taxon>Cicadellidae</taxon>
        <taxon>Cicadellinae</taxon>
        <taxon>Cicadellini</taxon>
        <taxon>Graphocephala</taxon>
    </lineage>
</organism>
<dbReference type="EMBL" id="GEBQ01003881">
    <property type="protein sequence ID" value="JAT36096.1"/>
    <property type="molecule type" value="Transcribed_RNA"/>
</dbReference>
<dbReference type="InterPro" id="IPR006579">
    <property type="entry name" value="Pre_C2HC_dom"/>
</dbReference>
<accession>A0A1B6LDV0</accession>
<feature type="domain" description="Pre-C2HC" evidence="1">
    <location>
        <begin position="100"/>
        <end position="150"/>
    </location>
</feature>
<dbReference type="Pfam" id="PF07530">
    <property type="entry name" value="PRE_C2HC"/>
    <property type="match status" value="1"/>
</dbReference>
<proteinExistence type="predicted"/>
<evidence type="ECO:0000313" key="4">
    <source>
        <dbReference type="EMBL" id="JAT37351.1"/>
    </source>
</evidence>
<dbReference type="EMBL" id="GEBQ01018117">
    <property type="protein sequence ID" value="JAT21860.1"/>
    <property type="molecule type" value="Transcribed_RNA"/>
</dbReference>